<accession>A0A9D1TG06</accession>
<dbReference type="EMBL" id="DXIQ01000083">
    <property type="protein sequence ID" value="HIV39718.1"/>
    <property type="molecule type" value="Genomic_DNA"/>
</dbReference>
<gene>
    <name evidence="1" type="ORF">H9747_12115</name>
</gene>
<sequence>MKTMKGRIVEIEKYQSRATYIKQGVKGYDQYKYDNYPGGNGTYVTGGEYLGTVLKVKVFIYDINCCKTFDVYEDVLSLAGKKKISSQLLATIESHKGDKVDVYTDDGRNFNFDASILLK</sequence>
<reference evidence="1" key="2">
    <citation type="submission" date="2021-04" db="EMBL/GenBank/DDBJ databases">
        <authorList>
            <person name="Gilroy R."/>
        </authorList>
    </citation>
    <scope>NUCLEOTIDE SEQUENCE</scope>
    <source>
        <strain evidence="1">CHK195-9823</strain>
    </source>
</reference>
<dbReference type="Proteomes" id="UP000886814">
    <property type="component" value="Unassembled WGS sequence"/>
</dbReference>
<dbReference type="AlphaFoldDB" id="A0A9D1TG06"/>
<organism evidence="1 2">
    <name type="scientific">Candidatus Blautia stercorigallinarum</name>
    <dbReference type="NCBI Taxonomy" id="2838501"/>
    <lineage>
        <taxon>Bacteria</taxon>
        <taxon>Bacillati</taxon>
        <taxon>Bacillota</taxon>
        <taxon>Clostridia</taxon>
        <taxon>Lachnospirales</taxon>
        <taxon>Lachnospiraceae</taxon>
        <taxon>Blautia</taxon>
    </lineage>
</organism>
<protein>
    <submittedName>
        <fullName evidence="1">Uncharacterized protein</fullName>
    </submittedName>
</protein>
<evidence type="ECO:0000313" key="1">
    <source>
        <dbReference type="EMBL" id="HIV39718.1"/>
    </source>
</evidence>
<name>A0A9D1TG06_9FIRM</name>
<comment type="caution">
    <text evidence="1">The sequence shown here is derived from an EMBL/GenBank/DDBJ whole genome shotgun (WGS) entry which is preliminary data.</text>
</comment>
<evidence type="ECO:0000313" key="2">
    <source>
        <dbReference type="Proteomes" id="UP000886814"/>
    </source>
</evidence>
<proteinExistence type="predicted"/>
<reference evidence="1" key="1">
    <citation type="journal article" date="2021" name="PeerJ">
        <title>Extensive microbial diversity within the chicken gut microbiome revealed by metagenomics and culture.</title>
        <authorList>
            <person name="Gilroy R."/>
            <person name="Ravi A."/>
            <person name="Getino M."/>
            <person name="Pursley I."/>
            <person name="Horton D.L."/>
            <person name="Alikhan N.F."/>
            <person name="Baker D."/>
            <person name="Gharbi K."/>
            <person name="Hall N."/>
            <person name="Watson M."/>
            <person name="Adriaenssens E.M."/>
            <person name="Foster-Nyarko E."/>
            <person name="Jarju S."/>
            <person name="Secka A."/>
            <person name="Antonio M."/>
            <person name="Oren A."/>
            <person name="Chaudhuri R.R."/>
            <person name="La Ragione R."/>
            <person name="Hildebrand F."/>
            <person name="Pallen M.J."/>
        </authorList>
    </citation>
    <scope>NUCLEOTIDE SEQUENCE</scope>
    <source>
        <strain evidence="1">CHK195-9823</strain>
    </source>
</reference>